<comment type="similarity">
    <text evidence="1">Belongs to the alpha-carbonic anhydrase family.</text>
</comment>
<keyword evidence="3" id="KW-1185">Reference proteome</keyword>
<reference evidence="4" key="1">
    <citation type="submission" date="2025-08" db="UniProtKB">
        <authorList>
            <consortium name="RefSeq"/>
        </authorList>
    </citation>
    <scope>IDENTIFICATION</scope>
</reference>
<dbReference type="GO" id="GO:0008270">
    <property type="term" value="F:zinc ion binding"/>
    <property type="evidence" value="ECO:0007669"/>
    <property type="project" value="InterPro"/>
</dbReference>
<dbReference type="GO" id="GO:0004089">
    <property type="term" value="F:carbonate dehydratase activity"/>
    <property type="evidence" value="ECO:0007669"/>
    <property type="project" value="InterPro"/>
</dbReference>
<dbReference type="GO" id="GO:0006730">
    <property type="term" value="P:one-carbon metabolic process"/>
    <property type="evidence" value="ECO:0007669"/>
    <property type="project" value="TreeGrafter"/>
</dbReference>
<evidence type="ECO:0000313" key="3">
    <source>
        <dbReference type="Proteomes" id="UP000694867"/>
    </source>
</evidence>
<dbReference type="InterPro" id="IPR001148">
    <property type="entry name" value="CA_dom"/>
</dbReference>
<evidence type="ECO:0000256" key="1">
    <source>
        <dbReference type="ARBA" id="ARBA00010718"/>
    </source>
</evidence>
<dbReference type="PANTHER" id="PTHR18952">
    <property type="entry name" value="CARBONIC ANHYDRASE"/>
    <property type="match status" value="1"/>
</dbReference>
<dbReference type="PROSITE" id="PS51144">
    <property type="entry name" value="ALPHA_CA_2"/>
    <property type="match status" value="1"/>
</dbReference>
<organism evidence="3 4">
    <name type="scientific">Galendromus occidentalis</name>
    <name type="common">western predatory mite</name>
    <dbReference type="NCBI Taxonomy" id="34638"/>
    <lineage>
        <taxon>Eukaryota</taxon>
        <taxon>Metazoa</taxon>
        <taxon>Ecdysozoa</taxon>
        <taxon>Arthropoda</taxon>
        <taxon>Chelicerata</taxon>
        <taxon>Arachnida</taxon>
        <taxon>Acari</taxon>
        <taxon>Parasitiformes</taxon>
        <taxon>Mesostigmata</taxon>
        <taxon>Gamasina</taxon>
        <taxon>Phytoseioidea</taxon>
        <taxon>Phytoseiidae</taxon>
        <taxon>Typhlodrominae</taxon>
        <taxon>Galendromus</taxon>
    </lineage>
</organism>
<protein>
    <submittedName>
        <fullName evidence="4">Carbonic anhydrase-related protein 10</fullName>
    </submittedName>
</protein>
<dbReference type="Gene3D" id="3.10.200.10">
    <property type="entry name" value="Alpha carbonic anhydrase"/>
    <property type="match status" value="1"/>
</dbReference>
<sequence>MKPVLADVCRLSLESHGSLANWNDWWTYEGISGPDFWGRLNPGLWGLCSMGRRQSPINIEPQHLLFDPNLQPLRIETGRVGGVCLNTGQGVVFRVNENSFAEDSNQTSSSSVHIAGGPLAYSYRIYEIQLHFGRSDRGGSEHLLAGTAFPAEIQIYGYNSDLYADASQARARAHGITAVAVFVRIIQNASAADAGTSTNTELDALTSSLQYILHKGDSVSLRSLSVSDLIPPKSSMITYDGSLTSPGCEETVNWIILNKPLYITQDQLGQMRKLKQGESSTPMAPLGDNFRPVQPLYRRVVRTNIDLYPNSETIDNRVEPACPSMKLKKFYQVSPEVLAGAIPRTLTTF</sequence>
<proteinExistence type="inferred from homology"/>
<dbReference type="Pfam" id="PF00194">
    <property type="entry name" value="Carb_anhydrase"/>
    <property type="match status" value="1"/>
</dbReference>
<dbReference type="KEGG" id="goe:100906139"/>
<gene>
    <name evidence="4" type="primary">LOC100906139</name>
</gene>
<dbReference type="Proteomes" id="UP000694867">
    <property type="component" value="Unplaced"/>
</dbReference>
<dbReference type="SUPFAM" id="SSF51069">
    <property type="entry name" value="Carbonic anhydrase"/>
    <property type="match status" value="1"/>
</dbReference>
<accession>A0AAJ7SHB5</accession>
<evidence type="ECO:0000313" key="4">
    <source>
        <dbReference type="RefSeq" id="XP_028968659.1"/>
    </source>
</evidence>
<name>A0AAJ7SHB5_9ACAR</name>
<feature type="domain" description="Alpha-carbonic anhydrase" evidence="2">
    <location>
        <begin position="24"/>
        <end position="305"/>
    </location>
</feature>
<dbReference type="GeneID" id="100906139"/>
<dbReference type="SMART" id="SM01057">
    <property type="entry name" value="Carb_anhydrase"/>
    <property type="match status" value="1"/>
</dbReference>
<dbReference type="RefSeq" id="XP_028968659.1">
    <property type="nucleotide sequence ID" value="XM_029112826.1"/>
</dbReference>
<evidence type="ECO:0000259" key="2">
    <source>
        <dbReference type="PROSITE" id="PS51144"/>
    </source>
</evidence>
<dbReference type="PANTHER" id="PTHR18952:SF208">
    <property type="entry name" value="CARBONIC ANHYDRASE XA-RELATED"/>
    <property type="match status" value="1"/>
</dbReference>
<dbReference type="AlphaFoldDB" id="A0AAJ7SHB5"/>
<dbReference type="InterPro" id="IPR023561">
    <property type="entry name" value="Carbonic_anhydrase_a-class"/>
</dbReference>
<dbReference type="InterPro" id="IPR036398">
    <property type="entry name" value="CA_dom_sf"/>
</dbReference>